<protein>
    <submittedName>
        <fullName evidence="1">Thioesterase family protein</fullName>
    </submittedName>
</protein>
<proteinExistence type="predicted"/>
<name>A0ABN2XIN2_9MICC</name>
<dbReference type="Gene3D" id="3.10.129.10">
    <property type="entry name" value="Hotdog Thioesterase"/>
    <property type="match status" value="1"/>
</dbReference>
<dbReference type="Pfam" id="PF13279">
    <property type="entry name" value="4HBT_2"/>
    <property type="match status" value="1"/>
</dbReference>
<dbReference type="PANTHER" id="PTHR31793:SF24">
    <property type="entry name" value="LONG-CHAIN ACYL-COA THIOESTERASE FADM"/>
    <property type="match status" value="1"/>
</dbReference>
<dbReference type="RefSeq" id="WP_344223639.1">
    <property type="nucleotide sequence ID" value="NZ_BAAAQA010000004.1"/>
</dbReference>
<comment type="caution">
    <text evidence="1">The sequence shown here is derived from an EMBL/GenBank/DDBJ whole genome shotgun (WGS) entry which is preliminary data.</text>
</comment>
<dbReference type="InterPro" id="IPR050563">
    <property type="entry name" value="4-hydroxybenzoyl-CoA_TE"/>
</dbReference>
<reference evidence="1 2" key="1">
    <citation type="journal article" date="2019" name="Int. J. Syst. Evol. Microbiol.">
        <title>The Global Catalogue of Microorganisms (GCM) 10K type strain sequencing project: providing services to taxonomists for standard genome sequencing and annotation.</title>
        <authorList>
            <consortium name="The Broad Institute Genomics Platform"/>
            <consortium name="The Broad Institute Genome Sequencing Center for Infectious Disease"/>
            <person name="Wu L."/>
            <person name="Ma J."/>
        </authorList>
    </citation>
    <scope>NUCLEOTIDE SEQUENCE [LARGE SCALE GENOMIC DNA]</scope>
    <source>
        <strain evidence="1 2">JCM 15914</strain>
    </source>
</reference>
<dbReference type="CDD" id="cd00586">
    <property type="entry name" value="4HBT"/>
    <property type="match status" value="1"/>
</dbReference>
<evidence type="ECO:0000313" key="1">
    <source>
        <dbReference type="EMBL" id="GAA2111550.1"/>
    </source>
</evidence>
<keyword evidence="2" id="KW-1185">Reference proteome</keyword>
<dbReference type="EMBL" id="BAAAQA010000004">
    <property type="protein sequence ID" value="GAA2111550.1"/>
    <property type="molecule type" value="Genomic_DNA"/>
</dbReference>
<sequence>MRSNEYLERSVTCQVPLRWGDMDPYGHVNNVEVIRVLEEARIATFGVPVGTGEQIAPAKIPLFSVLPDGTQALIAEHRVKYLRPLAYRNVPTEVRVWVVSAKAATLELGFEIVDAADGAPCVRAQTQLALFVPETQTVLRITKDQRELLESYTAPSPF</sequence>
<dbReference type="PANTHER" id="PTHR31793">
    <property type="entry name" value="4-HYDROXYBENZOYL-COA THIOESTERASE FAMILY MEMBER"/>
    <property type="match status" value="1"/>
</dbReference>
<dbReference type="Proteomes" id="UP001500166">
    <property type="component" value="Unassembled WGS sequence"/>
</dbReference>
<dbReference type="SUPFAM" id="SSF54637">
    <property type="entry name" value="Thioesterase/thiol ester dehydrase-isomerase"/>
    <property type="match status" value="1"/>
</dbReference>
<dbReference type="InterPro" id="IPR029069">
    <property type="entry name" value="HotDog_dom_sf"/>
</dbReference>
<accession>A0ABN2XIN2</accession>
<organism evidence="1 2">
    <name type="scientific">Kocuria atrinae</name>
    <dbReference type="NCBI Taxonomy" id="592377"/>
    <lineage>
        <taxon>Bacteria</taxon>
        <taxon>Bacillati</taxon>
        <taxon>Actinomycetota</taxon>
        <taxon>Actinomycetes</taxon>
        <taxon>Micrococcales</taxon>
        <taxon>Micrococcaceae</taxon>
        <taxon>Kocuria</taxon>
    </lineage>
</organism>
<gene>
    <name evidence="1" type="ORF">GCM10009824_06950</name>
</gene>
<evidence type="ECO:0000313" key="2">
    <source>
        <dbReference type="Proteomes" id="UP001500166"/>
    </source>
</evidence>